<proteinExistence type="predicted"/>
<dbReference type="RefSeq" id="WP_407339917.1">
    <property type="nucleotide sequence ID" value="NZ_CP136862.1"/>
</dbReference>
<reference evidence="1 2" key="1">
    <citation type="submission" date="2023-10" db="EMBL/GenBank/DDBJ databases">
        <title>Novel methanotroph of the genus Methylocapsa from a subarctic wetland.</title>
        <authorList>
            <person name="Belova S.E."/>
            <person name="Oshkin I.Y."/>
            <person name="Miroshnikov K."/>
            <person name="Dedysh S.N."/>
        </authorList>
    </citation>
    <scope>NUCLEOTIDE SEQUENCE [LARGE SCALE GENOMIC DNA]</scope>
    <source>
        <strain evidence="1 2">RX1</strain>
    </source>
</reference>
<name>A0ABZ0HVL4_9HYPH</name>
<evidence type="ECO:0000313" key="1">
    <source>
        <dbReference type="EMBL" id="WOJ90454.1"/>
    </source>
</evidence>
<evidence type="ECO:0000313" key="2">
    <source>
        <dbReference type="Proteomes" id="UP001626536"/>
    </source>
</evidence>
<dbReference type="Proteomes" id="UP001626536">
    <property type="component" value="Chromosome"/>
</dbReference>
<keyword evidence="2" id="KW-1185">Reference proteome</keyword>
<sequence>MLVFRVKAEGFKSSGLEKVISKAIARGLNEGGDKVRTQVQRALKTDTGVIKYASITSHMKDSGRGWARAAPDRLTYQIVATGKGLPIKDFPVKNTGKAIDAKTWGVDHLFKRSFGIVGRGVEGFRARTTSKRFPMRKLYGPSLPKELTQGEVVKVFYASAQTAVPPAVLKHLLKAMS</sequence>
<organism evidence="1 2">
    <name type="scientific">Methylocapsa polymorpha</name>
    <dbReference type="NCBI Taxonomy" id="3080828"/>
    <lineage>
        <taxon>Bacteria</taxon>
        <taxon>Pseudomonadati</taxon>
        <taxon>Pseudomonadota</taxon>
        <taxon>Alphaproteobacteria</taxon>
        <taxon>Hyphomicrobiales</taxon>
        <taxon>Beijerinckiaceae</taxon>
        <taxon>Methylocapsa</taxon>
    </lineage>
</organism>
<protein>
    <submittedName>
        <fullName evidence="1">Uncharacterized protein</fullName>
    </submittedName>
</protein>
<accession>A0ABZ0HVL4</accession>
<gene>
    <name evidence="1" type="ORF">RZS28_03925</name>
</gene>
<dbReference type="EMBL" id="CP136862">
    <property type="protein sequence ID" value="WOJ90454.1"/>
    <property type="molecule type" value="Genomic_DNA"/>
</dbReference>